<organism evidence="1 2">
    <name type="scientific">Escherichia coli</name>
    <dbReference type="NCBI Taxonomy" id="562"/>
    <lineage>
        <taxon>Bacteria</taxon>
        <taxon>Pseudomonadati</taxon>
        <taxon>Pseudomonadota</taxon>
        <taxon>Gammaproteobacteria</taxon>
        <taxon>Enterobacterales</taxon>
        <taxon>Enterobacteriaceae</taxon>
        <taxon>Escherichia</taxon>
    </lineage>
</organism>
<protein>
    <submittedName>
        <fullName evidence="1">Uncharacterized protein</fullName>
    </submittedName>
</protein>
<accession>A0A6N9SF26</accession>
<reference evidence="1 2" key="1">
    <citation type="journal article" date="2020" name="Int. J. Nanomedicine">
        <title>Consequences Of Long-Term Bacteria's Exposure To Silver Nanoformulations With Different PhysicoChemical Properties.</title>
        <authorList>
            <person name="Kedziora A."/>
            <person name="Wernecki M."/>
            <person name="Korzekwa K."/>
            <person name="Speruda M."/>
            <person name="Gerasymchuk Y."/>
            <person name="Lukowiak A."/>
            <person name="Bugla-Ploskonska G."/>
        </authorList>
    </citation>
    <scope>NUCLEOTIDE SEQUENCE [LARGE SCALE GENOMIC DNA]</scope>
    <source>
        <strain evidence="1 2">ATCC 11230</strain>
    </source>
</reference>
<proteinExistence type="predicted"/>
<name>A0A6N9SF26_ECOLX</name>
<comment type="caution">
    <text evidence="1">The sequence shown here is derived from an EMBL/GenBank/DDBJ whole genome shotgun (WGS) entry which is preliminary data.</text>
</comment>
<dbReference type="Proteomes" id="UP000471490">
    <property type="component" value="Unassembled WGS sequence"/>
</dbReference>
<dbReference type="EMBL" id="VLTB01000432">
    <property type="protein sequence ID" value="NDR94721.1"/>
    <property type="molecule type" value="Genomic_DNA"/>
</dbReference>
<dbReference type="RefSeq" id="WP_021517954.1">
    <property type="nucleotide sequence ID" value="NZ_CP054236.1"/>
</dbReference>
<sequence length="708" mass="82761">MSLLQIILYVNQEHGRGNMKNNTQAFIKAIDRMMIDNEEYFTILRGLKDENNQALKDKVYNDFNLENNDSHFNSLDSFKNLISNHVLSCETSYDMDVIILKNISTQLEIEYLQNKIKKEEAIFYCSFSDALTHYGIYRGNKLPSFEIVGFWNVLLQMFYVLNLMNNSNYSSRCDDNYLKMQGFDKLSRLADSVKNINDKLNEEIDIIDGCVSFKKGQEERIVSKIEDKMSRLNLFNALRFVFNIYKDDKNKNKIEETLPYKYILNILIKNISNSNHKSNNKKKVCYAIELLTSFISLYQLKEDKFAIAGLSNLNIVEHLTKQVLYSNFYPIYSLKTTTLIDYINNIIQPSIDNDSFISCFGFSLKDLVGFFWFLDKQNDDVICISNENVFKSDLKILELFSVDANIINKNYSTKSSLLKSENLFAMNPVVKYRNMYYIIGFKYFKLNFYNSLLDKIRRSIDGRINSKIGSNIDLFVEETFFKIQKKHGYQLYSGNYTPPKKENPESDLLIETESDLILIENKNKYLTHASFSGSESNIVKDFVLSYVFSQKQLLKHERNLRTYKQIIFTKDQRVVNYNDQNIIKISVSTNNWFNIMINPSSIILPIIKNLRFDVKDDGRDSDFVKANKYLDELDSIIDEFDKNNSLDMRVILNQTVFLPLELLIDKSNDDDFIKILKQLVAVKMNTDNVMNVYDYCKYLIDVKTSAIN</sequence>
<evidence type="ECO:0000313" key="2">
    <source>
        <dbReference type="Proteomes" id="UP000471490"/>
    </source>
</evidence>
<gene>
    <name evidence="1" type="ORF">FPI65_26320</name>
</gene>
<evidence type="ECO:0000313" key="1">
    <source>
        <dbReference type="EMBL" id="NDR94721.1"/>
    </source>
</evidence>
<dbReference type="AlphaFoldDB" id="A0A6N9SF26"/>